<dbReference type="AlphaFoldDB" id="A0A4R0MZ17"/>
<name>A0A4R0MZ17_9SPHI</name>
<dbReference type="InterPro" id="IPR020992">
    <property type="entry name" value="Tail_Prtase_C"/>
</dbReference>
<dbReference type="Gene3D" id="2.30.42.10">
    <property type="match status" value="1"/>
</dbReference>
<dbReference type="InterPro" id="IPR029045">
    <property type="entry name" value="ClpP/crotonase-like_dom_sf"/>
</dbReference>
<dbReference type="Gene3D" id="3.90.226.10">
    <property type="entry name" value="2-enoyl-CoA Hydratase, Chain A, domain 1"/>
    <property type="match status" value="1"/>
</dbReference>
<dbReference type="PANTHER" id="PTHR32060:SF22">
    <property type="entry name" value="CARBOXYL-TERMINAL-PROCESSING PEPTIDASE 3, CHLOROPLASTIC"/>
    <property type="match status" value="1"/>
</dbReference>
<evidence type="ECO:0000256" key="5">
    <source>
        <dbReference type="RuleBase" id="RU004404"/>
    </source>
</evidence>
<comment type="similarity">
    <text evidence="1 5">Belongs to the peptidase S41A family.</text>
</comment>
<dbReference type="PANTHER" id="PTHR32060">
    <property type="entry name" value="TAIL-SPECIFIC PROTEASE"/>
    <property type="match status" value="1"/>
</dbReference>
<dbReference type="GO" id="GO:0008236">
    <property type="term" value="F:serine-type peptidase activity"/>
    <property type="evidence" value="ECO:0007669"/>
    <property type="project" value="UniProtKB-KW"/>
</dbReference>
<dbReference type="CDD" id="cd07560">
    <property type="entry name" value="Peptidase_S41_CPP"/>
    <property type="match status" value="1"/>
</dbReference>
<sequence length="693" mass="77197">MMNNNSHLNVFKSAFCAVVFFLGPLQSTMGQSEVPDIVAVQKNTILRVMQNLENKHVRPKSIDDNFSKIIWMKFLTGLDPNKNVFLKSDLEYLKKYELVIDNELQEGSADFFTAAYQIYHKRLNEAAAGYKRILEKPFDFAKNETIQLNGDLCDFAANQAALTQLWQKKAKYLVLKKMSDLNNGKNYSPALEKEARVKVDKWVSNTFKNLTGPSALNERFSQYINTITLEVDPHTSYFPPVKARSVNDQMAKRFYGLGLELQDKEGDVFIKSLRPGGVAIKSGLVDVNDRILSISDAKGTMQDVTGVPITDIADMIRGEKDSEVSLGLLKSSGQEKTVALKRSEIKDEEGRARSAVIEKNGYKIGYIYLQEFYVDMVNPAGIRSADDVQRELIKLKAENVNGIIFDLRGNGGGSLDEVVKMSGYFLGKGPKVQIKDANQLKIHTTNEASLYEGPLVVLVNEQSASASEIFAAVIQDYKRGIIIGSPSTYGKGTAQATLPMGKMGDKTKGTPNVSYGSLRLTQHQFYRVNGASTQLRGVKADVILPGKLAYLKIREKDNVTALTWDSIQPAVYTESNKAAIWNNILHLAKESAGQDEKFKIVDENSKLLAQNQLSPVSLNIDKFNKEQAKLSVFAKHIDQAILLPEFKKNKVKGTLDQSADPGNEWYKKWIDGLSADLYIDKSLDIVTKIITVK</sequence>
<dbReference type="Proteomes" id="UP000291117">
    <property type="component" value="Unassembled WGS sequence"/>
</dbReference>
<proteinExistence type="inferred from homology"/>
<dbReference type="GO" id="GO:0007165">
    <property type="term" value="P:signal transduction"/>
    <property type="evidence" value="ECO:0007669"/>
    <property type="project" value="TreeGrafter"/>
</dbReference>
<dbReference type="InterPro" id="IPR040573">
    <property type="entry name" value="TSP_N"/>
</dbReference>
<accession>A0A4R0MZ17</accession>
<dbReference type="Pfam" id="PF00595">
    <property type="entry name" value="PDZ"/>
    <property type="match status" value="1"/>
</dbReference>
<dbReference type="Pfam" id="PF11818">
    <property type="entry name" value="DUF3340"/>
    <property type="match status" value="1"/>
</dbReference>
<dbReference type="GO" id="GO:0030288">
    <property type="term" value="C:outer membrane-bounded periplasmic space"/>
    <property type="evidence" value="ECO:0007669"/>
    <property type="project" value="TreeGrafter"/>
</dbReference>
<dbReference type="InterPro" id="IPR036034">
    <property type="entry name" value="PDZ_sf"/>
</dbReference>
<dbReference type="OrthoDB" id="9812068at2"/>
<evidence type="ECO:0000313" key="8">
    <source>
        <dbReference type="Proteomes" id="UP000291117"/>
    </source>
</evidence>
<dbReference type="InterPro" id="IPR001478">
    <property type="entry name" value="PDZ"/>
</dbReference>
<evidence type="ECO:0000256" key="1">
    <source>
        <dbReference type="ARBA" id="ARBA00009179"/>
    </source>
</evidence>
<organism evidence="7 8">
    <name type="scientific">Pedobacter hiemivivus</name>
    <dbReference type="NCBI Taxonomy" id="2530454"/>
    <lineage>
        <taxon>Bacteria</taxon>
        <taxon>Pseudomonadati</taxon>
        <taxon>Bacteroidota</taxon>
        <taxon>Sphingobacteriia</taxon>
        <taxon>Sphingobacteriales</taxon>
        <taxon>Sphingobacteriaceae</taxon>
        <taxon>Pedobacter</taxon>
    </lineage>
</organism>
<evidence type="ECO:0000256" key="2">
    <source>
        <dbReference type="ARBA" id="ARBA00022670"/>
    </source>
</evidence>
<keyword evidence="3 5" id="KW-0378">Hydrolase</keyword>
<evidence type="ECO:0000313" key="7">
    <source>
        <dbReference type="EMBL" id="TCC92545.1"/>
    </source>
</evidence>
<dbReference type="EMBL" id="SJSM01000014">
    <property type="protein sequence ID" value="TCC92545.1"/>
    <property type="molecule type" value="Genomic_DNA"/>
</dbReference>
<evidence type="ECO:0000259" key="6">
    <source>
        <dbReference type="PROSITE" id="PS50106"/>
    </source>
</evidence>
<dbReference type="InterPro" id="IPR005151">
    <property type="entry name" value="Tail-specific_protease"/>
</dbReference>
<keyword evidence="8" id="KW-1185">Reference proteome</keyword>
<dbReference type="Pfam" id="PF17804">
    <property type="entry name" value="TSP_NTD"/>
    <property type="match status" value="1"/>
</dbReference>
<dbReference type="Pfam" id="PF03572">
    <property type="entry name" value="Peptidase_S41"/>
    <property type="match status" value="1"/>
</dbReference>
<dbReference type="PROSITE" id="PS50106">
    <property type="entry name" value="PDZ"/>
    <property type="match status" value="1"/>
</dbReference>
<dbReference type="GO" id="GO:0004175">
    <property type="term" value="F:endopeptidase activity"/>
    <property type="evidence" value="ECO:0007669"/>
    <property type="project" value="TreeGrafter"/>
</dbReference>
<dbReference type="InterPro" id="IPR004447">
    <property type="entry name" value="Peptidase_S41A"/>
</dbReference>
<dbReference type="NCBIfam" id="TIGR00225">
    <property type="entry name" value="prc"/>
    <property type="match status" value="1"/>
</dbReference>
<reference evidence="7 8" key="1">
    <citation type="submission" date="2019-02" db="EMBL/GenBank/DDBJ databases">
        <title>Pedobacter sp. RP-3-8 sp. nov., isolated from Arctic soil.</title>
        <authorList>
            <person name="Dahal R.H."/>
        </authorList>
    </citation>
    <scope>NUCLEOTIDE SEQUENCE [LARGE SCALE GENOMIC DNA]</scope>
    <source>
        <strain evidence="7 8">RP-3-8</strain>
    </source>
</reference>
<keyword evidence="4 5" id="KW-0720">Serine protease</keyword>
<evidence type="ECO:0000256" key="3">
    <source>
        <dbReference type="ARBA" id="ARBA00022801"/>
    </source>
</evidence>
<gene>
    <name evidence="7" type="ORF">EZ444_19275</name>
</gene>
<dbReference type="SUPFAM" id="SSF52096">
    <property type="entry name" value="ClpP/crotonase"/>
    <property type="match status" value="1"/>
</dbReference>
<dbReference type="SMART" id="SM00228">
    <property type="entry name" value="PDZ"/>
    <property type="match status" value="1"/>
</dbReference>
<dbReference type="SUPFAM" id="SSF50156">
    <property type="entry name" value="PDZ domain-like"/>
    <property type="match status" value="1"/>
</dbReference>
<feature type="domain" description="PDZ" evidence="6">
    <location>
        <begin position="245"/>
        <end position="317"/>
    </location>
</feature>
<protein>
    <submittedName>
        <fullName evidence="7">Tail-specific protease</fullName>
    </submittedName>
</protein>
<comment type="caution">
    <text evidence="7">The sequence shown here is derived from an EMBL/GenBank/DDBJ whole genome shotgun (WGS) entry which is preliminary data.</text>
</comment>
<dbReference type="SMART" id="SM00245">
    <property type="entry name" value="TSPc"/>
    <property type="match status" value="1"/>
</dbReference>
<dbReference type="GO" id="GO:0006508">
    <property type="term" value="P:proteolysis"/>
    <property type="evidence" value="ECO:0007669"/>
    <property type="project" value="UniProtKB-KW"/>
</dbReference>
<keyword evidence="2 5" id="KW-0645">Protease</keyword>
<dbReference type="RefSeq" id="WP_131610780.1">
    <property type="nucleotide sequence ID" value="NZ_SJSM01000014.1"/>
</dbReference>
<evidence type="ECO:0000256" key="4">
    <source>
        <dbReference type="ARBA" id="ARBA00022825"/>
    </source>
</evidence>